<accession>A0AAU9E9L8</accession>
<evidence type="ECO:0000313" key="9">
    <source>
        <dbReference type="EMBL" id="BEQ13282.1"/>
    </source>
</evidence>
<dbReference type="PANTHER" id="PTHR43413:SF1">
    <property type="entry name" value="SIROHEME DECARBOXYLASE NIRL SUBUNIT"/>
    <property type="match status" value="1"/>
</dbReference>
<keyword evidence="2" id="KW-0350">Heme biosynthesis</keyword>
<keyword evidence="10" id="KW-1185">Reference proteome</keyword>
<dbReference type="EMBL" id="AP028679">
    <property type="protein sequence ID" value="BEQ13282.1"/>
    <property type="molecule type" value="Genomic_DNA"/>
</dbReference>
<dbReference type="RefSeq" id="WP_338604827.1">
    <property type="nucleotide sequence ID" value="NZ_AP028679.1"/>
</dbReference>
<dbReference type="InterPro" id="IPR019888">
    <property type="entry name" value="Tscrpt_reg_AsnC-like"/>
</dbReference>
<dbReference type="KEGG" id="dmp:FAK_03480"/>
<dbReference type="AlphaFoldDB" id="A0AAU9E9L8"/>
<proteinExistence type="inferred from homology"/>
<dbReference type="Proteomes" id="UP001366166">
    <property type="component" value="Chromosome"/>
</dbReference>
<reference evidence="10" key="1">
    <citation type="journal article" date="2023" name="Arch. Microbiol.">
        <title>Desulfoferula mesophilus gen. nov. sp. nov., a mesophilic sulfate-reducing bacterium isolated from a brackish lake sediment.</title>
        <authorList>
            <person name="Watanabe T."/>
            <person name="Yabe T."/>
            <person name="Tsuji J.M."/>
            <person name="Fukui M."/>
        </authorList>
    </citation>
    <scope>NUCLEOTIDE SEQUENCE [LARGE SCALE GENOMIC DNA]</scope>
    <source>
        <strain evidence="10">12FAK</strain>
    </source>
</reference>
<evidence type="ECO:0000313" key="10">
    <source>
        <dbReference type="Proteomes" id="UP001366166"/>
    </source>
</evidence>
<protein>
    <recommendedName>
        <fullName evidence="5">siroheme decarboxylase</fullName>
        <ecNumber evidence="5">4.1.1.111</ecNumber>
    </recommendedName>
</protein>
<dbReference type="InterPro" id="IPR050684">
    <property type="entry name" value="HTH-Siroheme_Decarb"/>
</dbReference>
<feature type="domain" description="Siroheme decarboxylase NirL-like HTH" evidence="8">
    <location>
        <begin position="7"/>
        <end position="53"/>
    </location>
</feature>
<evidence type="ECO:0000256" key="4">
    <source>
        <dbReference type="ARBA" id="ARBA00023457"/>
    </source>
</evidence>
<dbReference type="InterPro" id="IPR053953">
    <property type="entry name" value="NirdL-like_HTH"/>
</dbReference>
<dbReference type="PANTHER" id="PTHR43413">
    <property type="entry name" value="TRANSCRIPTIONAL REGULATOR, ASNC FAMILY"/>
    <property type="match status" value="1"/>
</dbReference>
<dbReference type="GO" id="GO:0016829">
    <property type="term" value="F:lyase activity"/>
    <property type="evidence" value="ECO:0007669"/>
    <property type="project" value="UniProtKB-KW"/>
</dbReference>
<evidence type="ECO:0000256" key="2">
    <source>
        <dbReference type="ARBA" id="ARBA00023133"/>
    </source>
</evidence>
<evidence type="ECO:0000259" key="8">
    <source>
        <dbReference type="Pfam" id="PF22451"/>
    </source>
</evidence>
<comment type="similarity">
    <text evidence="4">Belongs to the Ahb/Nir family.</text>
</comment>
<dbReference type="InterPro" id="IPR036390">
    <property type="entry name" value="WH_DNA-bd_sf"/>
</dbReference>
<feature type="domain" description="Siroheme decarboxylase AsnC-like ligand binding" evidence="7">
    <location>
        <begin position="64"/>
        <end position="148"/>
    </location>
</feature>
<dbReference type="Gene3D" id="3.30.70.3460">
    <property type="match status" value="1"/>
</dbReference>
<dbReference type="SUPFAM" id="SSF46785">
    <property type="entry name" value="Winged helix' DNA-binding domain"/>
    <property type="match status" value="1"/>
</dbReference>
<dbReference type="Pfam" id="PF22451">
    <property type="entry name" value="NirdL-like_HTH"/>
    <property type="match status" value="1"/>
</dbReference>
<evidence type="ECO:0000256" key="6">
    <source>
        <dbReference type="ARBA" id="ARBA00048470"/>
    </source>
</evidence>
<dbReference type="Pfam" id="PF17805">
    <property type="entry name" value="AsnC_trans_reg2"/>
    <property type="match status" value="1"/>
</dbReference>
<keyword evidence="3" id="KW-0456">Lyase</keyword>
<dbReference type="EC" id="4.1.1.111" evidence="5"/>
<dbReference type="SMART" id="SM00344">
    <property type="entry name" value="HTH_ASNC"/>
    <property type="match status" value="1"/>
</dbReference>
<comment type="pathway">
    <text evidence="1">Porphyrin-containing compound metabolism; protoheme biosynthesis.</text>
</comment>
<sequence>MELDTTDRKIISRLQGDLPLVPRPFAALAEEVGLTEEEVVRRVRGLAEGRVMRRFGATLRHQRSGFASNVMVAWRVPPERASEVGEKLAAFRNVSHCYWREPCEGFSYNLFSMVHGRSEAECRSLVREMAEQAQAEEFELLFSVEELKKTSMRYFDTEGDIHEG</sequence>
<name>A0AAU9E9L8_9BACT</name>
<dbReference type="InterPro" id="IPR040523">
    <property type="entry name" value="AsnC_trans_reg2"/>
</dbReference>
<evidence type="ECO:0000256" key="3">
    <source>
        <dbReference type="ARBA" id="ARBA00023239"/>
    </source>
</evidence>
<evidence type="ECO:0000259" key="7">
    <source>
        <dbReference type="Pfam" id="PF17805"/>
    </source>
</evidence>
<evidence type="ECO:0000256" key="5">
    <source>
        <dbReference type="ARBA" id="ARBA00023471"/>
    </source>
</evidence>
<comment type="catalytic activity">
    <reaction evidence="6">
        <text>siroheme + 2 H(+) = 12,18-didecarboxysiroheme + 2 CO2</text>
        <dbReference type="Rhea" id="RHEA:19093"/>
        <dbReference type="ChEBI" id="CHEBI:15378"/>
        <dbReference type="ChEBI" id="CHEBI:16526"/>
        <dbReference type="ChEBI" id="CHEBI:60052"/>
        <dbReference type="ChEBI" id="CHEBI:140497"/>
        <dbReference type="EC" id="4.1.1.111"/>
    </reaction>
</comment>
<evidence type="ECO:0000256" key="1">
    <source>
        <dbReference type="ARBA" id="ARBA00004744"/>
    </source>
</evidence>
<gene>
    <name evidence="9" type="ORF">FAK_03480</name>
</gene>
<dbReference type="GO" id="GO:0006783">
    <property type="term" value="P:heme biosynthetic process"/>
    <property type="evidence" value="ECO:0007669"/>
    <property type="project" value="UniProtKB-KW"/>
</dbReference>
<organism evidence="9 10">
    <name type="scientific">Desulfoferula mesophila</name>
    <dbReference type="NCBI Taxonomy" id="3058419"/>
    <lineage>
        <taxon>Bacteria</taxon>
        <taxon>Pseudomonadati</taxon>
        <taxon>Thermodesulfobacteriota</taxon>
        <taxon>Desulfarculia</taxon>
        <taxon>Desulfarculales</taxon>
        <taxon>Desulfarculaceae</taxon>
        <taxon>Desulfoferula</taxon>
    </lineage>
</organism>